<name>A0AAW0ZSS7_9HYME</name>
<dbReference type="AlphaFoldDB" id="A0AAW0ZSS7"/>
<reference evidence="1 2" key="1">
    <citation type="submission" date="2024-05" db="EMBL/GenBank/DDBJ databases">
        <title>The nuclear and mitochondrial genome assemblies of Tetragonisca angustula (Apidae: Meliponini), a tiny yet remarkable pollinator in the Neotropics.</title>
        <authorList>
            <person name="Ferrari R."/>
            <person name="Ricardo P.C."/>
            <person name="Dias F.C."/>
            <person name="Araujo N.S."/>
            <person name="Soares D.O."/>
            <person name="Zhou Q.-S."/>
            <person name="Zhu C.-D."/>
            <person name="Coutinho L."/>
            <person name="Airas M.C."/>
            <person name="Batista T.M."/>
        </authorList>
    </citation>
    <scope>NUCLEOTIDE SEQUENCE [LARGE SCALE GENOMIC DNA]</scope>
    <source>
        <strain evidence="1">ASF017062</strain>
        <tissue evidence="1">Abdomen</tissue>
    </source>
</reference>
<protein>
    <submittedName>
        <fullName evidence="1">Uncharacterized protein</fullName>
    </submittedName>
</protein>
<sequence length="99" mass="11344">MAIKIARSLYRDGPAMLESSLFPHEKALPFVECFNVEMRSSPIRNKDIHGNISDEIKRSLHSSRRAQGNVLGKYDVFDDYATERYKKQNSTYVGNSKSM</sequence>
<dbReference type="EMBL" id="JAWNGG020000143">
    <property type="protein sequence ID" value="KAK9299743.1"/>
    <property type="molecule type" value="Genomic_DNA"/>
</dbReference>
<comment type="caution">
    <text evidence="1">The sequence shown here is derived from an EMBL/GenBank/DDBJ whole genome shotgun (WGS) entry which is preliminary data.</text>
</comment>
<evidence type="ECO:0000313" key="2">
    <source>
        <dbReference type="Proteomes" id="UP001432146"/>
    </source>
</evidence>
<evidence type="ECO:0000313" key="1">
    <source>
        <dbReference type="EMBL" id="KAK9299743.1"/>
    </source>
</evidence>
<proteinExistence type="predicted"/>
<organism evidence="1 2">
    <name type="scientific">Tetragonisca angustula</name>
    <dbReference type="NCBI Taxonomy" id="166442"/>
    <lineage>
        <taxon>Eukaryota</taxon>
        <taxon>Metazoa</taxon>
        <taxon>Ecdysozoa</taxon>
        <taxon>Arthropoda</taxon>
        <taxon>Hexapoda</taxon>
        <taxon>Insecta</taxon>
        <taxon>Pterygota</taxon>
        <taxon>Neoptera</taxon>
        <taxon>Endopterygota</taxon>
        <taxon>Hymenoptera</taxon>
        <taxon>Apocrita</taxon>
        <taxon>Aculeata</taxon>
        <taxon>Apoidea</taxon>
        <taxon>Anthophila</taxon>
        <taxon>Apidae</taxon>
        <taxon>Tetragonisca</taxon>
    </lineage>
</organism>
<keyword evidence="2" id="KW-1185">Reference proteome</keyword>
<accession>A0AAW0ZSS7</accession>
<gene>
    <name evidence="1" type="ORF">QLX08_007315</name>
</gene>
<dbReference type="Proteomes" id="UP001432146">
    <property type="component" value="Unassembled WGS sequence"/>
</dbReference>